<evidence type="ECO:0000256" key="4">
    <source>
        <dbReference type="ARBA" id="ARBA00023136"/>
    </source>
</evidence>
<evidence type="ECO:0000256" key="1">
    <source>
        <dbReference type="ARBA" id="ARBA00004141"/>
    </source>
</evidence>
<dbReference type="InterPro" id="IPR001129">
    <property type="entry name" value="Membr-assoc_MAPEG"/>
</dbReference>
<evidence type="ECO:0000313" key="7">
    <source>
        <dbReference type="Proteomes" id="UP000053989"/>
    </source>
</evidence>
<dbReference type="Pfam" id="PF01124">
    <property type="entry name" value="MAPEG"/>
    <property type="match status" value="1"/>
</dbReference>
<dbReference type="PANTHER" id="PTHR10250">
    <property type="entry name" value="MICROSOMAL GLUTATHIONE S-TRANSFERASE"/>
    <property type="match status" value="1"/>
</dbReference>
<evidence type="ECO:0000256" key="2">
    <source>
        <dbReference type="ARBA" id="ARBA00022692"/>
    </source>
</evidence>
<proteinExistence type="predicted"/>
<reference evidence="7" key="2">
    <citation type="submission" date="2015-01" db="EMBL/GenBank/DDBJ databases">
        <title>Evolutionary Origins and Diversification of the Mycorrhizal Mutualists.</title>
        <authorList>
            <consortium name="DOE Joint Genome Institute"/>
            <consortium name="Mycorrhizal Genomics Consortium"/>
            <person name="Kohler A."/>
            <person name="Kuo A."/>
            <person name="Nagy L.G."/>
            <person name="Floudas D."/>
            <person name="Copeland A."/>
            <person name="Barry K.W."/>
            <person name="Cichocki N."/>
            <person name="Veneault-Fourrey C."/>
            <person name="LaButti K."/>
            <person name="Lindquist E.A."/>
            <person name="Lipzen A."/>
            <person name="Lundell T."/>
            <person name="Morin E."/>
            <person name="Murat C."/>
            <person name="Riley R."/>
            <person name="Ohm R."/>
            <person name="Sun H."/>
            <person name="Tunlid A."/>
            <person name="Henrissat B."/>
            <person name="Grigoriev I.V."/>
            <person name="Hibbett D.S."/>
            <person name="Martin F."/>
        </authorList>
    </citation>
    <scope>NUCLEOTIDE SEQUENCE [LARGE SCALE GENOMIC DNA]</scope>
    <source>
        <strain evidence="7">Foug A</strain>
    </source>
</reference>
<protein>
    <submittedName>
        <fullName evidence="6">Uncharacterized protein</fullName>
    </submittedName>
</protein>
<evidence type="ECO:0000256" key="3">
    <source>
        <dbReference type="ARBA" id="ARBA00022989"/>
    </source>
</evidence>
<dbReference type="GO" id="GO:0016020">
    <property type="term" value="C:membrane"/>
    <property type="evidence" value="ECO:0007669"/>
    <property type="project" value="UniProtKB-SubCell"/>
</dbReference>
<dbReference type="PANTHER" id="PTHR10250:SF26">
    <property type="entry name" value="GLUTATHIONE S-TRANSFERASE 3, MITOCHONDRIAL"/>
    <property type="match status" value="1"/>
</dbReference>
<dbReference type="InterPro" id="IPR023352">
    <property type="entry name" value="MAPEG-like_dom_sf"/>
</dbReference>
<dbReference type="AlphaFoldDB" id="A0A0C3ERB0"/>
<dbReference type="HOGENOM" id="CLU_110291_1_2_1"/>
<dbReference type="GO" id="GO:0004602">
    <property type="term" value="F:glutathione peroxidase activity"/>
    <property type="evidence" value="ECO:0007669"/>
    <property type="project" value="TreeGrafter"/>
</dbReference>
<dbReference type="GO" id="GO:0005635">
    <property type="term" value="C:nuclear envelope"/>
    <property type="evidence" value="ECO:0007669"/>
    <property type="project" value="TreeGrafter"/>
</dbReference>
<dbReference type="Gene3D" id="1.20.120.550">
    <property type="entry name" value="Membrane associated eicosanoid/glutathione metabolism-like domain"/>
    <property type="match status" value="1"/>
</dbReference>
<dbReference type="SUPFAM" id="SSF161084">
    <property type="entry name" value="MAPEG domain-like"/>
    <property type="match status" value="1"/>
</dbReference>
<dbReference type="InterPro" id="IPR050997">
    <property type="entry name" value="MAPEG"/>
</dbReference>
<name>A0A0C3ERB0_9AGAM</name>
<dbReference type="Proteomes" id="UP000053989">
    <property type="component" value="Unassembled WGS sequence"/>
</dbReference>
<reference evidence="6 7" key="1">
    <citation type="submission" date="2014-04" db="EMBL/GenBank/DDBJ databases">
        <authorList>
            <consortium name="DOE Joint Genome Institute"/>
            <person name="Kuo A."/>
            <person name="Kohler A."/>
            <person name="Nagy L.G."/>
            <person name="Floudas D."/>
            <person name="Copeland A."/>
            <person name="Barry K.W."/>
            <person name="Cichocki N."/>
            <person name="Veneault-Fourrey C."/>
            <person name="LaButti K."/>
            <person name="Lindquist E.A."/>
            <person name="Lipzen A."/>
            <person name="Lundell T."/>
            <person name="Morin E."/>
            <person name="Murat C."/>
            <person name="Sun H."/>
            <person name="Tunlid A."/>
            <person name="Henrissat B."/>
            <person name="Grigoriev I.V."/>
            <person name="Hibbett D.S."/>
            <person name="Martin F."/>
            <person name="Nordberg H.P."/>
            <person name="Cantor M.N."/>
            <person name="Hua S.X."/>
        </authorList>
    </citation>
    <scope>NUCLEOTIDE SEQUENCE [LARGE SCALE GENOMIC DNA]</scope>
    <source>
        <strain evidence="6 7">Foug A</strain>
    </source>
</reference>
<feature type="transmembrane region" description="Helical" evidence="5">
    <location>
        <begin position="121"/>
        <end position="141"/>
    </location>
</feature>
<keyword evidence="7" id="KW-1185">Reference proteome</keyword>
<dbReference type="EMBL" id="KN822005">
    <property type="protein sequence ID" value="KIM70371.1"/>
    <property type="molecule type" value="Genomic_DNA"/>
</dbReference>
<dbReference type="GO" id="GO:0004364">
    <property type="term" value="F:glutathione transferase activity"/>
    <property type="evidence" value="ECO:0007669"/>
    <property type="project" value="TreeGrafter"/>
</dbReference>
<keyword evidence="4 5" id="KW-0472">Membrane</keyword>
<comment type="subcellular location">
    <subcellularLocation>
        <location evidence="1">Membrane</location>
        <topology evidence="1">Multi-pass membrane protein</topology>
    </subcellularLocation>
</comment>
<dbReference type="STRING" id="1036808.A0A0C3ERB0"/>
<dbReference type="InParanoid" id="A0A0C3ERB0"/>
<sequence length="147" mass="15969">MPITLPEGFEYVSVPLVSLGWVLLWQTILVIGARKHAAIKYPQMYAEQEECKSNPAALRFNCTQRAHQNTLEAVPIFILGTIITGLKYPCVATALGSGFVVGRVIYTLGYRTGKPGRRVPGLWIGNIASLGLLGAAAYTSLKLCSFL</sequence>
<dbReference type="GO" id="GO:0005783">
    <property type="term" value="C:endoplasmic reticulum"/>
    <property type="evidence" value="ECO:0007669"/>
    <property type="project" value="TreeGrafter"/>
</dbReference>
<evidence type="ECO:0000256" key="5">
    <source>
        <dbReference type="SAM" id="Phobius"/>
    </source>
</evidence>
<accession>A0A0C3ERB0</accession>
<feature type="transmembrane region" description="Helical" evidence="5">
    <location>
        <begin position="12"/>
        <end position="33"/>
    </location>
</feature>
<gene>
    <name evidence="6" type="ORF">SCLCIDRAFT_19262</name>
</gene>
<keyword evidence="2 5" id="KW-0812">Transmembrane</keyword>
<dbReference type="OrthoDB" id="410651at2759"/>
<keyword evidence="3 5" id="KW-1133">Transmembrane helix</keyword>
<organism evidence="6 7">
    <name type="scientific">Scleroderma citrinum Foug A</name>
    <dbReference type="NCBI Taxonomy" id="1036808"/>
    <lineage>
        <taxon>Eukaryota</taxon>
        <taxon>Fungi</taxon>
        <taxon>Dikarya</taxon>
        <taxon>Basidiomycota</taxon>
        <taxon>Agaricomycotina</taxon>
        <taxon>Agaricomycetes</taxon>
        <taxon>Agaricomycetidae</taxon>
        <taxon>Boletales</taxon>
        <taxon>Sclerodermatineae</taxon>
        <taxon>Sclerodermataceae</taxon>
        <taxon>Scleroderma</taxon>
    </lineage>
</organism>
<evidence type="ECO:0000313" key="6">
    <source>
        <dbReference type="EMBL" id="KIM70371.1"/>
    </source>
</evidence>